<evidence type="ECO:0000313" key="2">
    <source>
        <dbReference type="Proteomes" id="UP000710385"/>
    </source>
</evidence>
<name>A0A928TSZ6_UNCKA</name>
<evidence type="ECO:0000313" key="1">
    <source>
        <dbReference type="EMBL" id="MBE7525213.1"/>
    </source>
</evidence>
<protein>
    <submittedName>
        <fullName evidence="1">Uncharacterized protein</fullName>
    </submittedName>
</protein>
<comment type="caution">
    <text evidence="1">The sequence shown here is derived from an EMBL/GenBank/DDBJ whole genome shotgun (WGS) entry which is preliminary data.</text>
</comment>
<dbReference type="Proteomes" id="UP000710385">
    <property type="component" value="Unassembled WGS sequence"/>
</dbReference>
<organism evidence="1 2">
    <name type="scientific">candidate division WWE3 bacterium</name>
    <dbReference type="NCBI Taxonomy" id="2053526"/>
    <lineage>
        <taxon>Bacteria</taxon>
        <taxon>Katanobacteria</taxon>
    </lineage>
</organism>
<proteinExistence type="predicted"/>
<accession>A0A928TSZ6</accession>
<reference evidence="1" key="1">
    <citation type="submission" date="2020-05" db="EMBL/GenBank/DDBJ databases">
        <title>High-Quality Genomes of Partial-Nitritation/Anammox System by Hierarchical Clustering Based Hybrid Assembly.</title>
        <authorList>
            <person name="Liu L."/>
            <person name="Wang Y."/>
            <person name="Che Y."/>
            <person name="Chen Y."/>
            <person name="Xia Y."/>
            <person name="Luo R."/>
            <person name="Cheng S.H."/>
            <person name="Zheng C."/>
            <person name="Zhang T."/>
        </authorList>
    </citation>
    <scope>NUCLEOTIDE SEQUENCE</scope>
    <source>
        <strain evidence="1">H1_PAT1</strain>
    </source>
</reference>
<gene>
    <name evidence="1" type="ORF">HS096_02370</name>
</gene>
<dbReference type="EMBL" id="JABTTY010000001">
    <property type="protein sequence ID" value="MBE7525213.1"/>
    <property type="molecule type" value="Genomic_DNA"/>
</dbReference>
<dbReference type="AlphaFoldDB" id="A0A928TSZ6"/>
<sequence>MEIPQRFGYIGQETRLEAGDRIVFNRPKRYIAFVRNGVSLSFGTAFDADRKLSFPFGNTEEDGDILAFVLKLIKLLTPFETVAAPVTDEALICFELRLPDEKHPADEETDILHHPAFR</sequence>